<accession>A0A248LG39</accession>
<name>A0A248LG39_9NEIS</name>
<dbReference type="OMA" id="NAMRKCP"/>
<dbReference type="InterPro" id="IPR029045">
    <property type="entry name" value="ClpP/crotonase-like_dom_sf"/>
</dbReference>
<comment type="similarity">
    <text evidence="1">Belongs to the enoyl-CoA hydratase/isomerase family.</text>
</comment>
<evidence type="ECO:0000313" key="2">
    <source>
        <dbReference type="EMBL" id="ASJ23612.1"/>
    </source>
</evidence>
<sequence>MSDPILYSLDARGVATLTLNRPELHNAFDDEIIACLTGQLEAIEQDPAVRVLVLTGNGISFSAGADLNWMRRMAGYSHEQNQRDAEGLAQLMQRLDTLRVPVVARVQGSAFGGGAGLVACCDIVVAVSDALFCFSEVKLGLVPAVISPYVIRAIGPRAARRYFITAERFNAGRAQRLGLVHKVVEHHELDATVAGLVEPLLLNGPQAMHAAKQLVAEVTDRRIDSELIALTASRIADVRSSAEGKEGVTAFVEKRRPNWL</sequence>
<reference evidence="3" key="1">
    <citation type="submission" date="2017-06" db="EMBL/GenBank/DDBJ databases">
        <title>Whole genome sequence of Laribacter hongkongensis LHGZ1.</title>
        <authorList>
            <person name="Chen D."/>
            <person name="Wu H."/>
            <person name="Chen J."/>
        </authorList>
    </citation>
    <scope>NUCLEOTIDE SEQUENCE [LARGE SCALE GENOMIC DNA]</scope>
    <source>
        <strain evidence="3">LHGZ1</strain>
    </source>
</reference>
<dbReference type="RefSeq" id="WP_012696274.1">
    <property type="nucleotide sequence ID" value="NZ_CP022115.1"/>
</dbReference>
<dbReference type="GO" id="GO:0016853">
    <property type="term" value="F:isomerase activity"/>
    <property type="evidence" value="ECO:0007669"/>
    <property type="project" value="UniProtKB-KW"/>
</dbReference>
<dbReference type="AlphaFoldDB" id="A0A248LG39"/>
<dbReference type="CDD" id="cd06558">
    <property type="entry name" value="crotonase-like"/>
    <property type="match status" value="1"/>
</dbReference>
<dbReference type="PANTHER" id="PTHR42964:SF1">
    <property type="entry name" value="POLYKETIDE BIOSYNTHESIS ENOYL-COA HYDRATASE PKSH-RELATED"/>
    <property type="match status" value="1"/>
</dbReference>
<dbReference type="InterPro" id="IPR001753">
    <property type="entry name" value="Enoyl-CoA_hydra/iso"/>
</dbReference>
<dbReference type="SUPFAM" id="SSF52096">
    <property type="entry name" value="ClpP/crotonase"/>
    <property type="match status" value="1"/>
</dbReference>
<dbReference type="GO" id="GO:0008300">
    <property type="term" value="P:isoprenoid catabolic process"/>
    <property type="evidence" value="ECO:0007669"/>
    <property type="project" value="TreeGrafter"/>
</dbReference>
<evidence type="ECO:0000256" key="1">
    <source>
        <dbReference type="ARBA" id="ARBA00005254"/>
    </source>
</evidence>
<dbReference type="Pfam" id="PF00378">
    <property type="entry name" value="ECH_1"/>
    <property type="match status" value="1"/>
</dbReference>
<organism evidence="2 3">
    <name type="scientific">Laribacter hongkongensis</name>
    <dbReference type="NCBI Taxonomy" id="168471"/>
    <lineage>
        <taxon>Bacteria</taxon>
        <taxon>Pseudomonadati</taxon>
        <taxon>Pseudomonadota</taxon>
        <taxon>Betaproteobacteria</taxon>
        <taxon>Neisseriales</taxon>
        <taxon>Aquaspirillaceae</taxon>
        <taxon>Laribacter</taxon>
    </lineage>
</organism>
<dbReference type="Gene3D" id="1.10.12.10">
    <property type="entry name" value="Lyase 2-enoyl-coa Hydratase, Chain A, domain 2"/>
    <property type="match status" value="1"/>
</dbReference>
<protein>
    <submittedName>
        <fullName evidence="2">Enoyl-CoA hydratase/isomerase family protein</fullName>
    </submittedName>
</protein>
<dbReference type="InterPro" id="IPR014748">
    <property type="entry name" value="Enoyl-CoA_hydra_C"/>
</dbReference>
<gene>
    <name evidence="2" type="ORF">LHGZ1_0781</name>
</gene>
<evidence type="ECO:0000313" key="3">
    <source>
        <dbReference type="Proteomes" id="UP000197424"/>
    </source>
</evidence>
<dbReference type="PANTHER" id="PTHR42964">
    <property type="entry name" value="ENOYL-COA HYDRATASE"/>
    <property type="match status" value="1"/>
</dbReference>
<proteinExistence type="inferred from homology"/>
<dbReference type="Proteomes" id="UP000197424">
    <property type="component" value="Chromosome"/>
</dbReference>
<dbReference type="InterPro" id="IPR051683">
    <property type="entry name" value="Enoyl-CoA_Hydratase/Isomerase"/>
</dbReference>
<dbReference type="Gene3D" id="3.90.226.10">
    <property type="entry name" value="2-enoyl-CoA Hydratase, Chain A, domain 1"/>
    <property type="match status" value="1"/>
</dbReference>
<dbReference type="OrthoDB" id="9807606at2"/>
<keyword evidence="2" id="KW-0413">Isomerase</keyword>
<dbReference type="EMBL" id="CP022115">
    <property type="protein sequence ID" value="ASJ23612.1"/>
    <property type="molecule type" value="Genomic_DNA"/>
</dbReference>